<proteinExistence type="inferred from homology"/>
<keyword evidence="5" id="KW-0560">Oxidoreductase</keyword>
<dbReference type="InterPro" id="IPR036851">
    <property type="entry name" value="Chloroperoxidase-like_sf"/>
</dbReference>
<dbReference type="InterPro" id="IPR000028">
    <property type="entry name" value="Chloroperoxidase"/>
</dbReference>
<evidence type="ECO:0000313" key="10">
    <source>
        <dbReference type="EMBL" id="KZS95132.1"/>
    </source>
</evidence>
<evidence type="ECO:0000313" key="11">
    <source>
        <dbReference type="Proteomes" id="UP000076722"/>
    </source>
</evidence>
<sequence length="376" mass="40055">MPSTTSLVFLASSLFVPVALAFPTHVARSEVQDGQTGVKIKLPAPATDTSIKPIPDADHPFKAPGPNDLRGPCPGLNTMANHGYLPHNGIATFEQIIAASQEAFNMGFDLASSLAALAILGRGNAFINKVSIGGVTDKIPPLPFQIDGPVAGGLAKHGRFEGDISETRHDIGEGDFQNFQDDLYDEFLTYVGRFGGDSTVTGDASVVNLKVMQEFRWHRFQQEVASDENLVYNLARLSVSYNEAAFVITLFPGADAEMNTGILGSFFRNQTFPPNWSRTGTIGTFDAILDVAEQILQAHPVSAGRNINGQYVLDAPPNTGSATTDVHFDLMSGLSASLVTNTTGLLQENVQLLLKVLAAPFGADPTKQLPTGSPGQ</sequence>
<dbReference type="OrthoDB" id="2542103at2759"/>
<dbReference type="GO" id="GO:0004601">
    <property type="term" value="F:peroxidase activity"/>
    <property type="evidence" value="ECO:0007669"/>
    <property type="project" value="UniProtKB-KW"/>
</dbReference>
<evidence type="ECO:0000256" key="8">
    <source>
        <dbReference type="SAM" id="SignalP"/>
    </source>
</evidence>
<dbReference type="AlphaFoldDB" id="A0A164WKR5"/>
<evidence type="ECO:0000259" key="9">
    <source>
        <dbReference type="PROSITE" id="PS51405"/>
    </source>
</evidence>
<dbReference type="PANTHER" id="PTHR33577">
    <property type="entry name" value="STERIGMATOCYSTIN BIOSYNTHESIS PEROXIDASE STCC-RELATED"/>
    <property type="match status" value="1"/>
</dbReference>
<keyword evidence="4" id="KW-0479">Metal-binding</keyword>
<name>A0A164WKR5_9AGAM</name>
<keyword evidence="3" id="KW-0349">Heme</keyword>
<dbReference type="SUPFAM" id="SSF47571">
    <property type="entry name" value="Cloroperoxidase"/>
    <property type="match status" value="1"/>
</dbReference>
<comment type="cofactor">
    <cofactor evidence="1">
        <name>heme b</name>
        <dbReference type="ChEBI" id="CHEBI:60344"/>
    </cofactor>
</comment>
<evidence type="ECO:0000256" key="3">
    <source>
        <dbReference type="ARBA" id="ARBA00022617"/>
    </source>
</evidence>
<keyword evidence="11" id="KW-1185">Reference proteome</keyword>
<evidence type="ECO:0000256" key="2">
    <source>
        <dbReference type="ARBA" id="ARBA00022559"/>
    </source>
</evidence>
<evidence type="ECO:0000256" key="1">
    <source>
        <dbReference type="ARBA" id="ARBA00001970"/>
    </source>
</evidence>
<evidence type="ECO:0000256" key="7">
    <source>
        <dbReference type="ARBA" id="ARBA00025795"/>
    </source>
</evidence>
<comment type="similarity">
    <text evidence="7">Belongs to the chloroperoxidase family.</text>
</comment>
<protein>
    <submittedName>
        <fullName evidence="10">Cloroperoxidase</fullName>
    </submittedName>
</protein>
<keyword evidence="6" id="KW-0408">Iron</keyword>
<evidence type="ECO:0000256" key="4">
    <source>
        <dbReference type="ARBA" id="ARBA00022723"/>
    </source>
</evidence>
<feature type="domain" description="Heme haloperoxidase family profile" evidence="9">
    <location>
        <begin position="57"/>
        <end position="293"/>
    </location>
</feature>
<keyword evidence="8" id="KW-0732">Signal</keyword>
<gene>
    <name evidence="10" type="ORF">SISNIDRAFT_484007</name>
</gene>
<feature type="chain" id="PRO_5007854088" evidence="8">
    <location>
        <begin position="22"/>
        <end position="376"/>
    </location>
</feature>
<dbReference type="EMBL" id="KV419402">
    <property type="protein sequence ID" value="KZS95132.1"/>
    <property type="molecule type" value="Genomic_DNA"/>
</dbReference>
<keyword evidence="2 10" id="KW-0575">Peroxidase</keyword>
<reference evidence="10 11" key="1">
    <citation type="journal article" date="2016" name="Mol. Biol. Evol.">
        <title>Comparative Genomics of Early-Diverging Mushroom-Forming Fungi Provides Insights into the Origins of Lignocellulose Decay Capabilities.</title>
        <authorList>
            <person name="Nagy L.G."/>
            <person name="Riley R."/>
            <person name="Tritt A."/>
            <person name="Adam C."/>
            <person name="Daum C."/>
            <person name="Floudas D."/>
            <person name="Sun H."/>
            <person name="Yadav J.S."/>
            <person name="Pangilinan J."/>
            <person name="Larsson K.H."/>
            <person name="Matsuura K."/>
            <person name="Barry K."/>
            <person name="Labutti K."/>
            <person name="Kuo R."/>
            <person name="Ohm R.A."/>
            <person name="Bhattacharya S.S."/>
            <person name="Shirouzu T."/>
            <person name="Yoshinaga Y."/>
            <person name="Martin F.M."/>
            <person name="Grigoriev I.V."/>
            <person name="Hibbett D.S."/>
        </authorList>
    </citation>
    <scope>NUCLEOTIDE SEQUENCE [LARGE SCALE GENOMIC DNA]</scope>
    <source>
        <strain evidence="10 11">HHB9708</strain>
    </source>
</reference>
<dbReference type="PROSITE" id="PS51405">
    <property type="entry name" value="HEME_HALOPEROXIDASE"/>
    <property type="match status" value="1"/>
</dbReference>
<organism evidence="10 11">
    <name type="scientific">Sistotremastrum niveocremeum HHB9708</name>
    <dbReference type="NCBI Taxonomy" id="1314777"/>
    <lineage>
        <taxon>Eukaryota</taxon>
        <taxon>Fungi</taxon>
        <taxon>Dikarya</taxon>
        <taxon>Basidiomycota</taxon>
        <taxon>Agaricomycotina</taxon>
        <taxon>Agaricomycetes</taxon>
        <taxon>Sistotremastrales</taxon>
        <taxon>Sistotremastraceae</taxon>
        <taxon>Sertulicium</taxon>
        <taxon>Sertulicium niveocremeum</taxon>
    </lineage>
</organism>
<dbReference type="Gene3D" id="1.10.489.10">
    <property type="entry name" value="Chloroperoxidase-like"/>
    <property type="match status" value="1"/>
</dbReference>
<feature type="signal peptide" evidence="8">
    <location>
        <begin position="1"/>
        <end position="21"/>
    </location>
</feature>
<accession>A0A164WKR5</accession>
<dbReference type="Pfam" id="PF01328">
    <property type="entry name" value="Peroxidase_2"/>
    <property type="match status" value="1"/>
</dbReference>
<evidence type="ECO:0000256" key="5">
    <source>
        <dbReference type="ARBA" id="ARBA00023002"/>
    </source>
</evidence>
<dbReference type="Proteomes" id="UP000076722">
    <property type="component" value="Unassembled WGS sequence"/>
</dbReference>
<dbReference type="PANTHER" id="PTHR33577:SF16">
    <property type="entry name" value="HEME HALOPEROXIDASE FAMILY PROFILE DOMAIN-CONTAINING PROTEIN"/>
    <property type="match status" value="1"/>
</dbReference>
<dbReference type="GO" id="GO:0046872">
    <property type="term" value="F:metal ion binding"/>
    <property type="evidence" value="ECO:0007669"/>
    <property type="project" value="UniProtKB-KW"/>
</dbReference>
<evidence type="ECO:0000256" key="6">
    <source>
        <dbReference type="ARBA" id="ARBA00023004"/>
    </source>
</evidence>